<comment type="caution">
    <text evidence="1">The sequence shown here is derived from an EMBL/GenBank/DDBJ whole genome shotgun (WGS) entry which is preliminary data.</text>
</comment>
<dbReference type="InterPro" id="IPR010775">
    <property type="entry name" value="DUF1365"/>
</dbReference>
<dbReference type="PANTHER" id="PTHR33973">
    <property type="entry name" value="OS07G0153300 PROTEIN"/>
    <property type="match status" value="1"/>
</dbReference>
<dbReference type="EMBL" id="BAABEX010000024">
    <property type="protein sequence ID" value="GAA4426075.1"/>
    <property type="molecule type" value="Genomic_DNA"/>
</dbReference>
<evidence type="ECO:0000313" key="1">
    <source>
        <dbReference type="EMBL" id="GAA4426075.1"/>
    </source>
</evidence>
<accession>A0ABP8LAM5</accession>
<dbReference type="RefSeq" id="WP_345064656.1">
    <property type="nucleotide sequence ID" value="NZ_BAABEX010000024.1"/>
</dbReference>
<sequence length="267" mass="29916">MSTAAADVRATGPLLGFGQVRHTRLRPRRHAFAYPTFFLMLPMRRLAAHSGALAVNRRGAISFHDCDHGDGRGPEQGGALAWLDGLLRAEGIDDATGEVWLHCYPRVLGYTFKPVSFWYCHRPDGSLRAILVEVNNTFGERHCYLLDQQPRYGQELAARKVFHVSPFCEVSGGYRFRFMRTPGSPDAAAGRTVVRIDYDDDQGPLIQTSVSGTLEPVTPATLRRALWGYPAMTLAVIARIHWHALQLWAKRVRFHRKPEAPASIVTR</sequence>
<gene>
    <name evidence="1" type="ORF">GCM10023090_21520</name>
</gene>
<dbReference type="PANTHER" id="PTHR33973:SF4">
    <property type="entry name" value="OS07G0153300 PROTEIN"/>
    <property type="match status" value="1"/>
</dbReference>
<proteinExistence type="predicted"/>
<evidence type="ECO:0000313" key="2">
    <source>
        <dbReference type="Proteomes" id="UP001501788"/>
    </source>
</evidence>
<protein>
    <submittedName>
        <fullName evidence="1">DUF1365 domain-containing protein</fullName>
    </submittedName>
</protein>
<reference evidence="2" key="1">
    <citation type="journal article" date="2019" name="Int. J. Syst. Evol. Microbiol.">
        <title>The Global Catalogue of Microorganisms (GCM) 10K type strain sequencing project: providing services to taxonomists for standard genome sequencing and annotation.</title>
        <authorList>
            <consortium name="The Broad Institute Genomics Platform"/>
            <consortium name="The Broad Institute Genome Sequencing Center for Infectious Disease"/>
            <person name="Wu L."/>
            <person name="Ma J."/>
        </authorList>
    </citation>
    <scope>NUCLEOTIDE SEQUENCE [LARGE SCALE GENOMIC DNA]</scope>
    <source>
        <strain evidence="2">JCM 31890</strain>
    </source>
</reference>
<name>A0ABP8LAM5_9BURK</name>
<dbReference type="Proteomes" id="UP001501788">
    <property type="component" value="Unassembled WGS sequence"/>
</dbReference>
<organism evidence="1 2">
    <name type="scientific">Acidovorax lacteus</name>
    <dbReference type="NCBI Taxonomy" id="1924988"/>
    <lineage>
        <taxon>Bacteria</taxon>
        <taxon>Pseudomonadati</taxon>
        <taxon>Pseudomonadota</taxon>
        <taxon>Betaproteobacteria</taxon>
        <taxon>Burkholderiales</taxon>
        <taxon>Comamonadaceae</taxon>
        <taxon>Acidovorax</taxon>
    </lineage>
</organism>
<dbReference type="Pfam" id="PF07103">
    <property type="entry name" value="DUF1365"/>
    <property type="match status" value="1"/>
</dbReference>
<keyword evidence="2" id="KW-1185">Reference proteome</keyword>